<keyword evidence="3" id="KW-1185">Reference proteome</keyword>
<evidence type="ECO:0000313" key="2">
    <source>
        <dbReference type="EMBL" id="KAJ7197959.1"/>
    </source>
</evidence>
<evidence type="ECO:0000313" key="3">
    <source>
        <dbReference type="Proteomes" id="UP001219525"/>
    </source>
</evidence>
<proteinExistence type="predicted"/>
<dbReference type="EMBL" id="JARJCW010000075">
    <property type="protein sequence ID" value="KAJ7197959.1"/>
    <property type="molecule type" value="Genomic_DNA"/>
</dbReference>
<sequence length="151" mass="15840">MATLTQRTEPPPTASPALAVALPYVKSGASILLSLLATAPRAAYAAVAFVTTVALRPLALVILAPFPVLLYILSPATVAFQILLSVLVYTPLRFAAFLADAFYPAYVFLGVACITGVLLGLSGRLAVLWTLALVPSPPPRNQLAAVKRRKG</sequence>
<gene>
    <name evidence="2" type="ORF">GGX14DRAFT_573805</name>
</gene>
<accession>A0AAD6Y3W0</accession>
<protein>
    <submittedName>
        <fullName evidence="2">Uncharacterized protein</fullName>
    </submittedName>
</protein>
<name>A0AAD6Y3W0_9AGAR</name>
<keyword evidence="1" id="KW-1133">Transmembrane helix</keyword>
<dbReference type="AlphaFoldDB" id="A0AAD6Y3W0"/>
<evidence type="ECO:0000256" key="1">
    <source>
        <dbReference type="SAM" id="Phobius"/>
    </source>
</evidence>
<feature type="transmembrane region" description="Helical" evidence="1">
    <location>
        <begin position="17"/>
        <end position="36"/>
    </location>
</feature>
<organism evidence="2 3">
    <name type="scientific">Mycena pura</name>
    <dbReference type="NCBI Taxonomy" id="153505"/>
    <lineage>
        <taxon>Eukaryota</taxon>
        <taxon>Fungi</taxon>
        <taxon>Dikarya</taxon>
        <taxon>Basidiomycota</taxon>
        <taxon>Agaricomycotina</taxon>
        <taxon>Agaricomycetes</taxon>
        <taxon>Agaricomycetidae</taxon>
        <taxon>Agaricales</taxon>
        <taxon>Marasmiineae</taxon>
        <taxon>Mycenaceae</taxon>
        <taxon>Mycena</taxon>
    </lineage>
</organism>
<feature type="transmembrane region" description="Helical" evidence="1">
    <location>
        <begin position="101"/>
        <end position="121"/>
    </location>
</feature>
<keyword evidence="1" id="KW-0472">Membrane</keyword>
<reference evidence="2" key="1">
    <citation type="submission" date="2023-03" db="EMBL/GenBank/DDBJ databases">
        <title>Massive genome expansion in bonnet fungi (Mycena s.s.) driven by repeated elements and novel gene families across ecological guilds.</title>
        <authorList>
            <consortium name="Lawrence Berkeley National Laboratory"/>
            <person name="Harder C.B."/>
            <person name="Miyauchi S."/>
            <person name="Viragh M."/>
            <person name="Kuo A."/>
            <person name="Thoen E."/>
            <person name="Andreopoulos B."/>
            <person name="Lu D."/>
            <person name="Skrede I."/>
            <person name="Drula E."/>
            <person name="Henrissat B."/>
            <person name="Morin E."/>
            <person name="Kohler A."/>
            <person name="Barry K."/>
            <person name="LaButti K."/>
            <person name="Morin E."/>
            <person name="Salamov A."/>
            <person name="Lipzen A."/>
            <person name="Mereny Z."/>
            <person name="Hegedus B."/>
            <person name="Baldrian P."/>
            <person name="Stursova M."/>
            <person name="Weitz H."/>
            <person name="Taylor A."/>
            <person name="Grigoriev I.V."/>
            <person name="Nagy L.G."/>
            <person name="Martin F."/>
            <person name="Kauserud H."/>
        </authorList>
    </citation>
    <scope>NUCLEOTIDE SEQUENCE</scope>
    <source>
        <strain evidence="2">9144</strain>
    </source>
</reference>
<comment type="caution">
    <text evidence="2">The sequence shown here is derived from an EMBL/GenBank/DDBJ whole genome shotgun (WGS) entry which is preliminary data.</text>
</comment>
<keyword evidence="1" id="KW-0812">Transmembrane</keyword>
<feature type="transmembrane region" description="Helical" evidence="1">
    <location>
        <begin position="43"/>
        <end position="63"/>
    </location>
</feature>
<feature type="transmembrane region" description="Helical" evidence="1">
    <location>
        <begin position="69"/>
        <end position="89"/>
    </location>
</feature>
<dbReference type="Proteomes" id="UP001219525">
    <property type="component" value="Unassembled WGS sequence"/>
</dbReference>